<dbReference type="AlphaFoldDB" id="A0AAJ1B7M2"/>
<reference evidence="1" key="1">
    <citation type="submission" date="2021-10" db="EMBL/GenBank/DDBJ databases">
        <title>Collection of gut derived symbiotic bacterial strains cultured from healthy donors.</title>
        <authorList>
            <person name="Lin H."/>
            <person name="Littmann E."/>
            <person name="Claire K."/>
            <person name="Pamer E."/>
        </authorList>
    </citation>
    <scope>NUCLEOTIDE SEQUENCE</scope>
    <source>
        <strain evidence="1">MSK.23.18</strain>
    </source>
</reference>
<evidence type="ECO:0000313" key="1">
    <source>
        <dbReference type="EMBL" id="MCB5620454.1"/>
    </source>
</evidence>
<name>A0AAJ1B7M2_MEDGN</name>
<dbReference type="Proteomes" id="UP001297370">
    <property type="component" value="Unassembled WGS sequence"/>
</dbReference>
<evidence type="ECO:0000313" key="2">
    <source>
        <dbReference type="Proteomes" id="UP001297370"/>
    </source>
</evidence>
<dbReference type="EMBL" id="JAJBOM010000026">
    <property type="protein sequence ID" value="MCB5620454.1"/>
    <property type="molecule type" value="Genomic_DNA"/>
</dbReference>
<comment type="caution">
    <text evidence="1">The sequence shown here is derived from an EMBL/GenBank/DDBJ whole genome shotgun (WGS) entry which is preliminary data.</text>
</comment>
<dbReference type="RefSeq" id="WP_173867574.1">
    <property type="nucleotide sequence ID" value="NZ_JAAIQY010000023.1"/>
</dbReference>
<gene>
    <name evidence="1" type="ORF">LIQ08_15035</name>
</gene>
<proteinExistence type="predicted"/>
<accession>A0AAJ1B7M2</accession>
<sequence>MNEQTLFSEEELARVETEEERQHLIECAKDESKIDMKYYEIMKKYDLFES</sequence>
<organism evidence="1 2">
    <name type="scientific">Mediterraneibacter gnavus</name>
    <name type="common">Ruminococcus gnavus</name>
    <dbReference type="NCBI Taxonomy" id="33038"/>
    <lineage>
        <taxon>Bacteria</taxon>
        <taxon>Bacillati</taxon>
        <taxon>Bacillota</taxon>
        <taxon>Clostridia</taxon>
        <taxon>Lachnospirales</taxon>
        <taxon>Lachnospiraceae</taxon>
        <taxon>Mediterraneibacter</taxon>
    </lineage>
</organism>
<protein>
    <submittedName>
        <fullName evidence="1">Uncharacterized protein</fullName>
    </submittedName>
</protein>